<keyword evidence="9" id="KW-0511">Multifunctional enzyme</keyword>
<evidence type="ECO:0000256" key="11">
    <source>
        <dbReference type="ARBA" id="ARBA00044632"/>
    </source>
</evidence>
<evidence type="ECO:0000313" key="14">
    <source>
        <dbReference type="EMBL" id="TKA63144.1"/>
    </source>
</evidence>
<dbReference type="EMBL" id="NAJN01001443">
    <property type="protein sequence ID" value="TKA63144.1"/>
    <property type="molecule type" value="Genomic_DNA"/>
</dbReference>
<dbReference type="InterPro" id="IPR011257">
    <property type="entry name" value="DNA_glycosylase"/>
</dbReference>
<evidence type="ECO:0000256" key="9">
    <source>
        <dbReference type="ARBA" id="ARBA00023268"/>
    </source>
</evidence>
<dbReference type="InterPro" id="IPR052054">
    <property type="entry name" value="Oxidative_DNA_repair_enzyme"/>
</dbReference>
<keyword evidence="4" id="KW-0227">DNA damage</keyword>
<evidence type="ECO:0000256" key="10">
    <source>
        <dbReference type="ARBA" id="ARBA00023295"/>
    </source>
</evidence>
<dbReference type="Pfam" id="PF07934">
    <property type="entry name" value="OGG_N"/>
    <property type="match status" value="2"/>
</dbReference>
<evidence type="ECO:0000259" key="12">
    <source>
        <dbReference type="SMART" id="SM00278"/>
    </source>
</evidence>
<feature type="domain" description="HhH-GPD" evidence="13">
    <location>
        <begin position="440"/>
        <end position="634"/>
    </location>
</feature>
<dbReference type="CDD" id="cd00056">
    <property type="entry name" value="ENDO3c"/>
    <property type="match status" value="2"/>
</dbReference>
<dbReference type="FunFam" id="1.10.1670.10:FF:000005">
    <property type="entry name" value="N-glycosylase/DNA lyase OGG1"/>
    <property type="match status" value="1"/>
</dbReference>
<dbReference type="SMART" id="SM00278">
    <property type="entry name" value="HhH1"/>
    <property type="match status" value="2"/>
</dbReference>
<dbReference type="OrthoDB" id="238681at2759"/>
<dbReference type="GO" id="GO:0140078">
    <property type="term" value="F:class I DNA-(apurinic or apyrimidinic site) endonuclease activity"/>
    <property type="evidence" value="ECO:0007669"/>
    <property type="project" value="UniProtKB-EC"/>
</dbReference>
<dbReference type="InterPro" id="IPR012904">
    <property type="entry name" value="OGG_N"/>
</dbReference>
<dbReference type="PANTHER" id="PTHR10242:SF2">
    <property type="entry name" value="N-GLYCOSYLASE_DNA LYASE"/>
    <property type="match status" value="1"/>
</dbReference>
<dbReference type="GO" id="GO:0034039">
    <property type="term" value="F:8-oxo-7,8-dihydroguanine DNA N-glycosylase activity"/>
    <property type="evidence" value="ECO:0007669"/>
    <property type="project" value="TreeGrafter"/>
</dbReference>
<dbReference type="Pfam" id="PF00730">
    <property type="entry name" value="HhH-GPD"/>
    <property type="match status" value="1"/>
</dbReference>
<keyword evidence="8" id="KW-0539">Nucleus</keyword>
<evidence type="ECO:0000256" key="4">
    <source>
        <dbReference type="ARBA" id="ARBA00022763"/>
    </source>
</evidence>
<accession>A0A4U0WJC5</accession>
<keyword evidence="5" id="KW-0378">Hydrolase</keyword>
<keyword evidence="7" id="KW-0456">Lyase</keyword>
<comment type="catalytic activity">
    <reaction evidence="11">
        <text>2'-deoxyribonucleotide-(2'-deoxyribose 5'-phosphate)-2'-deoxyribonucleotide-DNA = a 3'-end 2'-deoxyribonucleotide-(2,3-dehydro-2,3-deoxyribose 5'-phosphate)-DNA + a 5'-end 5'-phospho-2'-deoxyribonucleoside-DNA + H(+)</text>
        <dbReference type="Rhea" id="RHEA:66592"/>
        <dbReference type="Rhea" id="RHEA-COMP:13180"/>
        <dbReference type="Rhea" id="RHEA-COMP:16897"/>
        <dbReference type="Rhea" id="RHEA-COMP:17067"/>
        <dbReference type="ChEBI" id="CHEBI:15378"/>
        <dbReference type="ChEBI" id="CHEBI:136412"/>
        <dbReference type="ChEBI" id="CHEBI:157695"/>
        <dbReference type="ChEBI" id="CHEBI:167181"/>
        <dbReference type="EC" id="4.2.99.18"/>
    </reaction>
</comment>
<dbReference type="Gene3D" id="3.30.310.40">
    <property type="match status" value="2"/>
</dbReference>
<reference evidence="14 15" key="1">
    <citation type="submission" date="2017-03" db="EMBL/GenBank/DDBJ databases">
        <title>Genomes of endolithic fungi from Antarctica.</title>
        <authorList>
            <person name="Coleine C."/>
            <person name="Masonjones S."/>
            <person name="Stajich J.E."/>
        </authorList>
    </citation>
    <scope>NUCLEOTIDE SEQUENCE [LARGE SCALE GENOMIC DNA]</scope>
    <source>
        <strain evidence="14 15">CCFEE 5187</strain>
    </source>
</reference>
<dbReference type="Gene3D" id="1.10.1670.10">
    <property type="entry name" value="Helix-hairpin-Helix base-excision DNA repair enzymes (C-terminal)"/>
    <property type="match status" value="1"/>
</dbReference>
<dbReference type="PANTHER" id="PTHR10242">
    <property type="entry name" value="8-OXOGUANINE DNA GLYCOSYLASE"/>
    <property type="match status" value="1"/>
</dbReference>
<comment type="caution">
    <text evidence="14">The sequence shown here is derived from an EMBL/GenBank/DDBJ whole genome shotgun (WGS) entry which is preliminary data.</text>
</comment>
<evidence type="ECO:0000259" key="13">
    <source>
        <dbReference type="SMART" id="SM00478"/>
    </source>
</evidence>
<evidence type="ECO:0000256" key="3">
    <source>
        <dbReference type="ARBA" id="ARBA00012720"/>
    </source>
</evidence>
<keyword evidence="15" id="KW-1185">Reference proteome</keyword>
<dbReference type="SUPFAM" id="SSF55945">
    <property type="entry name" value="TATA-box binding protein-like"/>
    <property type="match status" value="2"/>
</dbReference>
<keyword evidence="10" id="KW-0326">Glycosidase</keyword>
<evidence type="ECO:0000256" key="5">
    <source>
        <dbReference type="ARBA" id="ARBA00022801"/>
    </source>
</evidence>
<evidence type="ECO:0000313" key="15">
    <source>
        <dbReference type="Proteomes" id="UP000308768"/>
    </source>
</evidence>
<evidence type="ECO:0000256" key="7">
    <source>
        <dbReference type="ARBA" id="ARBA00023239"/>
    </source>
</evidence>
<dbReference type="GO" id="GO:0006285">
    <property type="term" value="P:base-excision repair, AP site formation"/>
    <property type="evidence" value="ECO:0007669"/>
    <property type="project" value="TreeGrafter"/>
</dbReference>
<evidence type="ECO:0000256" key="2">
    <source>
        <dbReference type="ARBA" id="ARBA00010679"/>
    </source>
</evidence>
<keyword evidence="6" id="KW-0234">DNA repair</keyword>
<dbReference type="AlphaFoldDB" id="A0A4U0WJC5"/>
<dbReference type="GO" id="GO:0006289">
    <property type="term" value="P:nucleotide-excision repair"/>
    <property type="evidence" value="ECO:0007669"/>
    <property type="project" value="InterPro"/>
</dbReference>
<dbReference type="SUPFAM" id="SSF48150">
    <property type="entry name" value="DNA-glycosylase"/>
    <property type="match status" value="2"/>
</dbReference>
<evidence type="ECO:0000256" key="8">
    <source>
        <dbReference type="ARBA" id="ARBA00023242"/>
    </source>
</evidence>
<organism evidence="14 15">
    <name type="scientific">Cryomyces minteri</name>
    <dbReference type="NCBI Taxonomy" id="331657"/>
    <lineage>
        <taxon>Eukaryota</taxon>
        <taxon>Fungi</taxon>
        <taxon>Dikarya</taxon>
        <taxon>Ascomycota</taxon>
        <taxon>Pezizomycotina</taxon>
        <taxon>Dothideomycetes</taxon>
        <taxon>Dothideomycetes incertae sedis</taxon>
        <taxon>Cryomyces</taxon>
    </lineage>
</organism>
<evidence type="ECO:0000256" key="1">
    <source>
        <dbReference type="ARBA" id="ARBA00004123"/>
    </source>
</evidence>
<dbReference type="Gene3D" id="1.10.340.30">
    <property type="entry name" value="Hypothetical protein, domain 2"/>
    <property type="match status" value="2"/>
</dbReference>
<comment type="subcellular location">
    <subcellularLocation>
        <location evidence="1">Nucleus</location>
    </subcellularLocation>
</comment>
<dbReference type="GO" id="GO:0003684">
    <property type="term" value="F:damaged DNA binding"/>
    <property type="evidence" value="ECO:0007669"/>
    <property type="project" value="InterPro"/>
</dbReference>
<dbReference type="GO" id="GO:0005634">
    <property type="term" value="C:nucleus"/>
    <property type="evidence" value="ECO:0007669"/>
    <property type="project" value="UniProtKB-SubCell"/>
</dbReference>
<dbReference type="EC" id="4.2.99.18" evidence="3"/>
<dbReference type="InterPro" id="IPR023170">
    <property type="entry name" value="HhH_base_excis_C"/>
</dbReference>
<sequence length="712" mass="79629">MRHMRLTDWQKLPVSLTELCIDTTLRCGQSFRWRKSEQGEWSCSLNGRVLSLRQDQECLHYRAIFPAAAVSLGAANTPLTPPPSVASTSFEPVLQDDEGTTALVKHYFNLAPNLTDLYEQWSSADANFKKKAPKFTGVRILRQEAWEALVGFICSSNNNIARISQMVEKLCMHYGPYLGDFDSKPYYDFPAPQALTGKEVEHSVVNKQHLRELGFGYRAKYLYQTALMVAGKKDDWLDNLRNPESPLLGQLAKSAGDMPEGGREGYRKAHEELLALQGVGPKVADCVCLMGLGWGEAVPVDTHELCIDTTLRCGQSFRWRKSEQGEWSCSLNGRVLSLRQDQECLHYRAIFPAAAVSLGAANTPLTPPPSVASTSFEPVLQDDEGTTALVKHYFNLAPNLTDLYEQWSSADANFKKKAPKFTGVRILRQEAWEALVGFICSSNNNIARISQMVEKLCMHYGPYLGDFDSKPYYDFPAPQALTGKEVEQHLRELGFGYRAKYLYQTALMVAGKKDDWLDNLRNPESPLLGQLAKSAGDMPEGGREGYRKAHEELLALQGVGPKVADCVCLMGLGWGEAVPVDTHVWQIAQRDYKFGKGKHSSLTKATYDAVGNKFRSLWGKEAGWAHSVLFTADLRAFSERLVAKIEVKEESQDVKAELEGAAAEVETVVKSESTEQKRVKREFQEERSIVKIEEVVVKKRGGRQPGKRRRKA</sequence>
<name>A0A4U0WJC5_9PEZI</name>
<gene>
    <name evidence="14" type="ORF">B0A49_05667</name>
</gene>
<dbReference type="STRING" id="331657.A0A4U0WJC5"/>
<proteinExistence type="inferred from homology"/>
<feature type="domain" description="Helix-hairpin-helix DNA-binding motif class 1" evidence="12">
    <location>
        <begin position="271"/>
        <end position="290"/>
    </location>
</feature>
<evidence type="ECO:0000256" key="6">
    <source>
        <dbReference type="ARBA" id="ARBA00023204"/>
    </source>
</evidence>
<dbReference type="Proteomes" id="UP000308768">
    <property type="component" value="Unassembled WGS sequence"/>
</dbReference>
<comment type="similarity">
    <text evidence="2">Belongs to the type-1 OGG1 family.</text>
</comment>
<protein>
    <recommendedName>
        <fullName evidence="3">DNA-(apurinic or apyrimidinic site) lyase</fullName>
        <ecNumber evidence="3">4.2.99.18</ecNumber>
    </recommendedName>
</protein>
<feature type="domain" description="HhH-GPD" evidence="13">
    <location>
        <begin position="154"/>
        <end position="341"/>
    </location>
</feature>
<dbReference type="SMART" id="SM00478">
    <property type="entry name" value="ENDO3c"/>
    <property type="match status" value="2"/>
</dbReference>
<dbReference type="InterPro" id="IPR003265">
    <property type="entry name" value="HhH-GPD_domain"/>
</dbReference>
<dbReference type="InterPro" id="IPR003583">
    <property type="entry name" value="Hlx-hairpin-Hlx_DNA-bd_motif"/>
</dbReference>
<feature type="domain" description="Helix-hairpin-helix DNA-binding motif class 1" evidence="12">
    <location>
        <begin position="551"/>
        <end position="570"/>
    </location>
</feature>